<protein>
    <submittedName>
        <fullName evidence="1">Uncharacterized protein</fullName>
    </submittedName>
</protein>
<keyword evidence="2" id="KW-1185">Reference proteome</keyword>
<name>A0ABU7B4S2_9TELE</name>
<dbReference type="Proteomes" id="UP001345963">
    <property type="component" value="Unassembled WGS sequence"/>
</dbReference>
<comment type="caution">
    <text evidence="1">The sequence shown here is derived from an EMBL/GenBank/DDBJ whole genome shotgun (WGS) entry which is preliminary data.</text>
</comment>
<accession>A0ABU7B4S2</accession>
<proteinExistence type="predicted"/>
<sequence>MASTNMILKYKLNLCGVLFFLFFQLISRREDEIWQRREVEVRLALPCPSSAGPYHYQLIILLAAGERRKDTPLTPLTHMPVGEHPSINSNTFPPSLLSNTLIFTAHRPLSCLHSNNYAYCYNCA</sequence>
<dbReference type="EMBL" id="JAHUTI010040423">
    <property type="protein sequence ID" value="MED6245258.1"/>
    <property type="molecule type" value="Genomic_DNA"/>
</dbReference>
<gene>
    <name evidence="1" type="ORF">ATANTOWER_000869</name>
</gene>
<evidence type="ECO:0000313" key="2">
    <source>
        <dbReference type="Proteomes" id="UP001345963"/>
    </source>
</evidence>
<organism evidence="1 2">
    <name type="scientific">Ataeniobius toweri</name>
    <dbReference type="NCBI Taxonomy" id="208326"/>
    <lineage>
        <taxon>Eukaryota</taxon>
        <taxon>Metazoa</taxon>
        <taxon>Chordata</taxon>
        <taxon>Craniata</taxon>
        <taxon>Vertebrata</taxon>
        <taxon>Euteleostomi</taxon>
        <taxon>Actinopterygii</taxon>
        <taxon>Neopterygii</taxon>
        <taxon>Teleostei</taxon>
        <taxon>Neoteleostei</taxon>
        <taxon>Acanthomorphata</taxon>
        <taxon>Ovalentaria</taxon>
        <taxon>Atherinomorphae</taxon>
        <taxon>Cyprinodontiformes</taxon>
        <taxon>Goodeidae</taxon>
        <taxon>Ataeniobius</taxon>
    </lineage>
</organism>
<evidence type="ECO:0000313" key="1">
    <source>
        <dbReference type="EMBL" id="MED6245258.1"/>
    </source>
</evidence>
<reference evidence="1 2" key="1">
    <citation type="submission" date="2021-07" db="EMBL/GenBank/DDBJ databases">
        <authorList>
            <person name="Palmer J.M."/>
        </authorList>
    </citation>
    <scope>NUCLEOTIDE SEQUENCE [LARGE SCALE GENOMIC DNA]</scope>
    <source>
        <strain evidence="1 2">AT_MEX2019</strain>
        <tissue evidence="1">Muscle</tissue>
    </source>
</reference>